<evidence type="ECO:0000313" key="2">
    <source>
        <dbReference type="Proteomes" id="UP001281410"/>
    </source>
</evidence>
<accession>A0AAD9ZYW2</accession>
<keyword evidence="2" id="KW-1185">Reference proteome</keyword>
<sequence length="95" mass="10937">MANLSLNNMETLSTSLIHLRFGVTNIYSAHFDARLPQEVLFRSFGDHSLDGTGTAVWSLSPDKDVKFRYVWAALFLYFWRLSYQTIKSCRSHSTT</sequence>
<reference evidence="1" key="1">
    <citation type="journal article" date="2023" name="Plant J.">
        <title>Genome sequences and population genomics provide insights into the demographic history, inbreeding, and mutation load of two 'living fossil' tree species of Dipteronia.</title>
        <authorList>
            <person name="Feng Y."/>
            <person name="Comes H.P."/>
            <person name="Chen J."/>
            <person name="Zhu S."/>
            <person name="Lu R."/>
            <person name="Zhang X."/>
            <person name="Li P."/>
            <person name="Qiu J."/>
            <person name="Olsen K.M."/>
            <person name="Qiu Y."/>
        </authorList>
    </citation>
    <scope>NUCLEOTIDE SEQUENCE</scope>
    <source>
        <strain evidence="1">NBL</strain>
    </source>
</reference>
<protein>
    <submittedName>
        <fullName evidence="1">Uncharacterized protein</fullName>
    </submittedName>
</protein>
<dbReference type="EMBL" id="JANJYJ010000008">
    <property type="protein sequence ID" value="KAK3195239.1"/>
    <property type="molecule type" value="Genomic_DNA"/>
</dbReference>
<dbReference type="Proteomes" id="UP001281410">
    <property type="component" value="Unassembled WGS sequence"/>
</dbReference>
<proteinExistence type="predicted"/>
<comment type="caution">
    <text evidence="1">The sequence shown here is derived from an EMBL/GenBank/DDBJ whole genome shotgun (WGS) entry which is preliminary data.</text>
</comment>
<organism evidence="1 2">
    <name type="scientific">Dipteronia sinensis</name>
    <dbReference type="NCBI Taxonomy" id="43782"/>
    <lineage>
        <taxon>Eukaryota</taxon>
        <taxon>Viridiplantae</taxon>
        <taxon>Streptophyta</taxon>
        <taxon>Embryophyta</taxon>
        <taxon>Tracheophyta</taxon>
        <taxon>Spermatophyta</taxon>
        <taxon>Magnoliopsida</taxon>
        <taxon>eudicotyledons</taxon>
        <taxon>Gunneridae</taxon>
        <taxon>Pentapetalae</taxon>
        <taxon>rosids</taxon>
        <taxon>malvids</taxon>
        <taxon>Sapindales</taxon>
        <taxon>Sapindaceae</taxon>
        <taxon>Hippocastanoideae</taxon>
        <taxon>Acereae</taxon>
        <taxon>Dipteronia</taxon>
    </lineage>
</organism>
<evidence type="ECO:0000313" key="1">
    <source>
        <dbReference type="EMBL" id="KAK3195239.1"/>
    </source>
</evidence>
<name>A0AAD9ZYW2_9ROSI</name>
<dbReference type="AlphaFoldDB" id="A0AAD9ZYW2"/>
<gene>
    <name evidence="1" type="ORF">Dsin_026549</name>
</gene>